<accession>A0A8T0GD30</accession>
<sequence>MAKDYDPITPGYDPPTWQQKLEFQRSSFRPLEKQPQEEQLEAMDLKRFTAPFARKCVAIPYKIENRRMKWLYARYRSRLRELKYTEDCWVERMNVGKMNLPASPLPSFPGQNPALLKSPNAYTDLGGRPPEPESIYPTWEQQLETSRASQLEAIRGVRGNPDYACPPPPKKTSLQLLHQKIDAICMRQLPKTPIQKACNNGCW</sequence>
<proteinExistence type="predicted"/>
<dbReference type="Proteomes" id="UP000822688">
    <property type="component" value="Chromosome 11"/>
</dbReference>
<reference evidence="1 2" key="1">
    <citation type="submission" date="2020-06" db="EMBL/GenBank/DDBJ databases">
        <title>WGS assembly of Ceratodon purpureus strain R40.</title>
        <authorList>
            <person name="Carey S.B."/>
            <person name="Jenkins J."/>
            <person name="Shu S."/>
            <person name="Lovell J.T."/>
            <person name="Sreedasyam A."/>
            <person name="Maumus F."/>
            <person name="Tiley G.P."/>
            <person name="Fernandez-Pozo N."/>
            <person name="Barry K."/>
            <person name="Chen C."/>
            <person name="Wang M."/>
            <person name="Lipzen A."/>
            <person name="Daum C."/>
            <person name="Saski C.A."/>
            <person name="Payton A.C."/>
            <person name="Mcbreen J.C."/>
            <person name="Conrad R.E."/>
            <person name="Kollar L.M."/>
            <person name="Olsson S."/>
            <person name="Huttunen S."/>
            <person name="Landis J.B."/>
            <person name="Wickett N.J."/>
            <person name="Johnson M.G."/>
            <person name="Rensing S.A."/>
            <person name="Grimwood J."/>
            <person name="Schmutz J."/>
            <person name="Mcdaniel S.F."/>
        </authorList>
    </citation>
    <scope>NUCLEOTIDE SEQUENCE [LARGE SCALE GENOMIC DNA]</scope>
    <source>
        <strain evidence="1 2">R40</strain>
    </source>
</reference>
<dbReference type="EMBL" id="CM026432">
    <property type="protein sequence ID" value="KAG0557131.1"/>
    <property type="molecule type" value="Genomic_DNA"/>
</dbReference>
<evidence type="ECO:0000313" key="2">
    <source>
        <dbReference type="Proteomes" id="UP000822688"/>
    </source>
</evidence>
<organism evidence="1 2">
    <name type="scientific">Ceratodon purpureus</name>
    <name type="common">Fire moss</name>
    <name type="synonym">Dicranum purpureum</name>
    <dbReference type="NCBI Taxonomy" id="3225"/>
    <lineage>
        <taxon>Eukaryota</taxon>
        <taxon>Viridiplantae</taxon>
        <taxon>Streptophyta</taxon>
        <taxon>Embryophyta</taxon>
        <taxon>Bryophyta</taxon>
        <taxon>Bryophytina</taxon>
        <taxon>Bryopsida</taxon>
        <taxon>Dicranidae</taxon>
        <taxon>Pseudoditrichales</taxon>
        <taxon>Ditrichaceae</taxon>
        <taxon>Ceratodon</taxon>
    </lineage>
</organism>
<gene>
    <name evidence="1" type="ORF">KC19_11G104500</name>
</gene>
<name>A0A8T0GD30_CERPU</name>
<dbReference type="AlphaFoldDB" id="A0A8T0GD30"/>
<protein>
    <submittedName>
        <fullName evidence="1">Uncharacterized protein</fullName>
    </submittedName>
</protein>
<keyword evidence="2" id="KW-1185">Reference proteome</keyword>
<comment type="caution">
    <text evidence="1">The sequence shown here is derived from an EMBL/GenBank/DDBJ whole genome shotgun (WGS) entry which is preliminary data.</text>
</comment>
<evidence type="ECO:0000313" key="1">
    <source>
        <dbReference type="EMBL" id="KAG0557131.1"/>
    </source>
</evidence>